<dbReference type="EMBL" id="CM042014">
    <property type="protein sequence ID" value="KAI3722669.1"/>
    <property type="molecule type" value="Genomic_DNA"/>
</dbReference>
<evidence type="ECO:0000313" key="2">
    <source>
        <dbReference type="Proteomes" id="UP001055811"/>
    </source>
</evidence>
<reference evidence="2" key="1">
    <citation type="journal article" date="2022" name="Mol. Ecol. Resour.">
        <title>The genomes of chicory, endive, great burdock and yacon provide insights into Asteraceae palaeo-polyploidization history and plant inulin production.</title>
        <authorList>
            <person name="Fan W."/>
            <person name="Wang S."/>
            <person name="Wang H."/>
            <person name="Wang A."/>
            <person name="Jiang F."/>
            <person name="Liu H."/>
            <person name="Zhao H."/>
            <person name="Xu D."/>
            <person name="Zhang Y."/>
        </authorList>
    </citation>
    <scope>NUCLEOTIDE SEQUENCE [LARGE SCALE GENOMIC DNA]</scope>
    <source>
        <strain evidence="2">cv. Punajuju</strain>
    </source>
</reference>
<protein>
    <submittedName>
        <fullName evidence="1">Uncharacterized protein</fullName>
    </submittedName>
</protein>
<gene>
    <name evidence="1" type="ORF">L2E82_33711</name>
</gene>
<reference evidence="1 2" key="2">
    <citation type="journal article" date="2022" name="Mol. Ecol. Resour.">
        <title>The genomes of chicory, endive, great burdock and yacon provide insights into Asteraceae paleo-polyploidization history and plant inulin production.</title>
        <authorList>
            <person name="Fan W."/>
            <person name="Wang S."/>
            <person name="Wang H."/>
            <person name="Wang A."/>
            <person name="Jiang F."/>
            <person name="Liu H."/>
            <person name="Zhao H."/>
            <person name="Xu D."/>
            <person name="Zhang Y."/>
        </authorList>
    </citation>
    <scope>NUCLEOTIDE SEQUENCE [LARGE SCALE GENOMIC DNA]</scope>
    <source>
        <strain evidence="2">cv. Punajuju</strain>
        <tissue evidence="1">Leaves</tissue>
    </source>
</reference>
<name>A0ACB9BL10_CICIN</name>
<proteinExistence type="predicted"/>
<organism evidence="1 2">
    <name type="scientific">Cichorium intybus</name>
    <name type="common">Chicory</name>
    <dbReference type="NCBI Taxonomy" id="13427"/>
    <lineage>
        <taxon>Eukaryota</taxon>
        <taxon>Viridiplantae</taxon>
        <taxon>Streptophyta</taxon>
        <taxon>Embryophyta</taxon>
        <taxon>Tracheophyta</taxon>
        <taxon>Spermatophyta</taxon>
        <taxon>Magnoliopsida</taxon>
        <taxon>eudicotyledons</taxon>
        <taxon>Gunneridae</taxon>
        <taxon>Pentapetalae</taxon>
        <taxon>asterids</taxon>
        <taxon>campanulids</taxon>
        <taxon>Asterales</taxon>
        <taxon>Asteraceae</taxon>
        <taxon>Cichorioideae</taxon>
        <taxon>Cichorieae</taxon>
        <taxon>Cichoriinae</taxon>
        <taxon>Cichorium</taxon>
    </lineage>
</organism>
<keyword evidence="2" id="KW-1185">Reference proteome</keyword>
<sequence length="75" mass="8750">MYGIWDLNSRTILEIRAETDSFMLSSKRRISDNFSGETDTKMGSDSSAIEDEWQQEPNTDGVLYRMRTDHWLVQS</sequence>
<dbReference type="Proteomes" id="UP001055811">
    <property type="component" value="Linkage Group LG06"/>
</dbReference>
<accession>A0ACB9BL10</accession>
<evidence type="ECO:0000313" key="1">
    <source>
        <dbReference type="EMBL" id="KAI3722669.1"/>
    </source>
</evidence>
<comment type="caution">
    <text evidence="1">The sequence shown here is derived from an EMBL/GenBank/DDBJ whole genome shotgun (WGS) entry which is preliminary data.</text>
</comment>